<dbReference type="OrthoDB" id="10370873at2759"/>
<sequence length="231" mass="26051">MGCISRDQMRVTPHFSENDKKYRPCCGLVHVTTYSGLIAFCILIRTAAVFAISFLFHEVDPKGIPDAPQLAIGFFSYGVVTILILMCFAFGLMNRSAYCTVPFVTLMIFETAIVSIITGLSVYWFWNGIRFAEIDGLVKIVLDVLNEQAGFNTNVDVQSVSEVIHMLIVGILIVTVYCYTETCRILVGCTMFFVDVYRYNQKRAGTMIYGTAPRLEECEYGLYDHGSIMRR</sequence>
<feature type="transmembrane region" description="Helical" evidence="1">
    <location>
        <begin position="37"/>
        <end position="57"/>
    </location>
</feature>
<evidence type="ECO:0000313" key="3">
    <source>
        <dbReference type="Proteomes" id="UP000298663"/>
    </source>
</evidence>
<comment type="caution">
    <text evidence="2">The sequence shown here is derived from an EMBL/GenBank/DDBJ whole genome shotgun (WGS) entry which is preliminary data.</text>
</comment>
<accession>A0A4U5NJ73</accession>
<evidence type="ECO:0000313" key="2">
    <source>
        <dbReference type="EMBL" id="TKR83188.1"/>
    </source>
</evidence>
<organism evidence="2 3">
    <name type="scientific">Steinernema carpocapsae</name>
    <name type="common">Entomopathogenic nematode</name>
    <dbReference type="NCBI Taxonomy" id="34508"/>
    <lineage>
        <taxon>Eukaryota</taxon>
        <taxon>Metazoa</taxon>
        <taxon>Ecdysozoa</taxon>
        <taxon>Nematoda</taxon>
        <taxon>Chromadorea</taxon>
        <taxon>Rhabditida</taxon>
        <taxon>Tylenchina</taxon>
        <taxon>Panagrolaimomorpha</taxon>
        <taxon>Strongyloidoidea</taxon>
        <taxon>Steinernematidae</taxon>
        <taxon>Steinernema</taxon>
    </lineage>
</organism>
<keyword evidence="1" id="KW-1133">Transmembrane helix</keyword>
<feature type="transmembrane region" description="Helical" evidence="1">
    <location>
        <begin position="69"/>
        <end position="91"/>
    </location>
</feature>
<dbReference type="Proteomes" id="UP000298663">
    <property type="component" value="Unassembled WGS sequence"/>
</dbReference>
<keyword evidence="1" id="KW-0812">Transmembrane</keyword>
<feature type="transmembrane region" description="Helical" evidence="1">
    <location>
        <begin position="103"/>
        <end position="126"/>
    </location>
</feature>
<reference evidence="2 3" key="2">
    <citation type="journal article" date="2019" name="G3 (Bethesda)">
        <title>Hybrid Assembly of the Genome of the Entomopathogenic Nematode Steinernema carpocapsae Identifies the X-Chromosome.</title>
        <authorList>
            <person name="Serra L."/>
            <person name="Macchietto M."/>
            <person name="Macias-Munoz A."/>
            <person name="McGill C.J."/>
            <person name="Rodriguez I.M."/>
            <person name="Rodriguez B."/>
            <person name="Murad R."/>
            <person name="Mortazavi A."/>
        </authorList>
    </citation>
    <scope>NUCLEOTIDE SEQUENCE [LARGE SCALE GENOMIC DNA]</scope>
    <source>
        <strain evidence="2 3">ALL</strain>
    </source>
</reference>
<dbReference type="AlphaFoldDB" id="A0A4U5NJ73"/>
<evidence type="ECO:0000256" key="1">
    <source>
        <dbReference type="SAM" id="Phobius"/>
    </source>
</evidence>
<keyword evidence="1" id="KW-0472">Membrane</keyword>
<protein>
    <submittedName>
        <fullName evidence="2">Uncharacterized protein</fullName>
    </submittedName>
</protein>
<gene>
    <name evidence="2" type="ORF">L596_016817</name>
</gene>
<keyword evidence="3" id="KW-1185">Reference proteome</keyword>
<feature type="transmembrane region" description="Helical" evidence="1">
    <location>
        <begin position="163"/>
        <end position="194"/>
    </location>
</feature>
<proteinExistence type="predicted"/>
<dbReference type="EMBL" id="AZBU02000004">
    <property type="protein sequence ID" value="TKR83188.1"/>
    <property type="molecule type" value="Genomic_DNA"/>
</dbReference>
<reference evidence="2 3" key="1">
    <citation type="journal article" date="2015" name="Genome Biol.">
        <title>Comparative genomics of Steinernema reveals deeply conserved gene regulatory networks.</title>
        <authorList>
            <person name="Dillman A.R."/>
            <person name="Macchietto M."/>
            <person name="Porter C.F."/>
            <person name="Rogers A."/>
            <person name="Williams B."/>
            <person name="Antoshechkin I."/>
            <person name="Lee M.M."/>
            <person name="Goodwin Z."/>
            <person name="Lu X."/>
            <person name="Lewis E.E."/>
            <person name="Goodrich-Blair H."/>
            <person name="Stock S.P."/>
            <person name="Adams B.J."/>
            <person name="Sternberg P.W."/>
            <person name="Mortazavi A."/>
        </authorList>
    </citation>
    <scope>NUCLEOTIDE SEQUENCE [LARGE SCALE GENOMIC DNA]</scope>
    <source>
        <strain evidence="2 3">ALL</strain>
    </source>
</reference>
<name>A0A4U5NJ73_STECR</name>